<dbReference type="AlphaFoldDB" id="C4FBD6"/>
<proteinExistence type="predicted"/>
<name>C4FBD6_9ACTN</name>
<evidence type="ECO:0000313" key="2">
    <source>
        <dbReference type="Proteomes" id="UP000003295"/>
    </source>
</evidence>
<organism evidence="1 2">
    <name type="scientific">Collinsella intestinalis DSM 13280</name>
    <dbReference type="NCBI Taxonomy" id="521003"/>
    <lineage>
        <taxon>Bacteria</taxon>
        <taxon>Bacillati</taxon>
        <taxon>Actinomycetota</taxon>
        <taxon>Coriobacteriia</taxon>
        <taxon>Coriobacteriales</taxon>
        <taxon>Coriobacteriaceae</taxon>
        <taxon>Collinsella</taxon>
    </lineage>
</organism>
<evidence type="ECO:0000313" key="1">
    <source>
        <dbReference type="EMBL" id="EEP43890.1"/>
    </source>
</evidence>
<comment type="caution">
    <text evidence="1">The sequence shown here is derived from an EMBL/GenBank/DDBJ whole genome shotgun (WGS) entry which is preliminary data.</text>
</comment>
<sequence>MRRSTPSSPFVRSGFGALGVFGVECSAENRSEGNKRGSS</sequence>
<dbReference type="EMBL" id="ABXH02000033">
    <property type="protein sequence ID" value="EEP43890.1"/>
    <property type="molecule type" value="Genomic_DNA"/>
</dbReference>
<reference evidence="1 2" key="1">
    <citation type="submission" date="2009-04" db="EMBL/GenBank/DDBJ databases">
        <authorList>
            <person name="Weinstock G."/>
            <person name="Sodergren E."/>
            <person name="Clifton S."/>
            <person name="Fulton L."/>
            <person name="Fulton B."/>
            <person name="Courtney L."/>
            <person name="Fronick C."/>
            <person name="Harrison M."/>
            <person name="Strong C."/>
            <person name="Farmer C."/>
            <person name="Delahaunty K."/>
            <person name="Markovic C."/>
            <person name="Hall O."/>
            <person name="Minx P."/>
            <person name="Tomlinson C."/>
            <person name="Mitreva M."/>
            <person name="Nelson J."/>
            <person name="Hou S."/>
            <person name="Wollam A."/>
            <person name="Pepin K.H."/>
            <person name="Johnson M."/>
            <person name="Bhonagiri V."/>
            <person name="Nash W.E."/>
            <person name="Warren W."/>
            <person name="Chinwalla A."/>
            <person name="Mardis E.R."/>
            <person name="Wilson R.K."/>
        </authorList>
    </citation>
    <scope>NUCLEOTIDE SEQUENCE [LARGE SCALE GENOMIC DNA]</scope>
    <source>
        <strain evidence="1 2">DSM 13280</strain>
    </source>
</reference>
<gene>
    <name evidence="1" type="ORF">COLINT_03389</name>
</gene>
<protein>
    <submittedName>
        <fullName evidence="1">Uncharacterized protein</fullName>
    </submittedName>
</protein>
<dbReference type="Proteomes" id="UP000003295">
    <property type="component" value="Unassembled WGS sequence"/>
</dbReference>
<dbReference type="STRING" id="521003.COLINT_03389"/>
<accession>C4FBD6</accession>
<dbReference type="HOGENOM" id="CLU_3307960_0_0_11"/>